<dbReference type="EMBL" id="NHOW01000207">
    <property type="protein sequence ID" value="OYR57821.1"/>
    <property type="molecule type" value="Genomic_DNA"/>
</dbReference>
<evidence type="ECO:0000313" key="4">
    <source>
        <dbReference type="Proteomes" id="UP000216409"/>
    </source>
</evidence>
<accession>A0A256IMS5</accession>
<evidence type="ECO:0000259" key="2">
    <source>
        <dbReference type="Pfam" id="PF26492"/>
    </source>
</evidence>
<dbReference type="Proteomes" id="UP000216409">
    <property type="component" value="Unassembled WGS sequence"/>
</dbReference>
<feature type="domain" description="DUF8160" evidence="2">
    <location>
        <begin position="53"/>
        <end position="190"/>
    </location>
</feature>
<protein>
    <recommendedName>
        <fullName evidence="2">DUF8160 domain-containing protein</fullName>
    </recommendedName>
</protein>
<comment type="caution">
    <text evidence="3">The sequence shown here is derived from an EMBL/GenBank/DDBJ whole genome shotgun (WGS) entry which is preliminary data.</text>
</comment>
<gene>
    <name evidence="3" type="ORF">DJ83_16285</name>
</gene>
<feature type="compositionally biased region" description="Polar residues" evidence="1">
    <location>
        <begin position="94"/>
        <end position="110"/>
    </location>
</feature>
<name>A0A256IMS5_HALEZ</name>
<feature type="compositionally biased region" description="Acidic residues" evidence="1">
    <location>
        <begin position="1"/>
        <end position="19"/>
    </location>
</feature>
<sequence>MTDDVDGDDQEDEELDEETQDRIERVRGKRDSRPSRRQGRSRQTSESDQPPQAKQVEQDEQTAETAQETDMVDTNSQTKTEQTKHVDNVPQVPQAEQVTQSEGAKQTTVSELEPVTQREHDTYYLDEAVREELERVYRRMSLDILEETGVDLDEQRVGGRNRYFRPLALLLGARELADMSPDELRKTVEEEGLVDDLPESEK</sequence>
<evidence type="ECO:0000313" key="3">
    <source>
        <dbReference type="EMBL" id="OYR57821.1"/>
    </source>
</evidence>
<reference evidence="3 4" key="1">
    <citation type="journal article" date="2014" name="Front. Microbiol.">
        <title>Population and genomic analysis of the genus Halorubrum.</title>
        <authorList>
            <person name="Fullmer M.S."/>
            <person name="Soucy S.M."/>
            <person name="Swithers K.S."/>
            <person name="Makkay A.M."/>
            <person name="Wheeler R."/>
            <person name="Ventosa A."/>
            <person name="Gogarten J.P."/>
            <person name="Papke R.T."/>
        </authorList>
    </citation>
    <scope>NUCLEOTIDE SEQUENCE [LARGE SCALE GENOMIC DNA]</scope>
    <source>
        <strain evidence="3 4">LD3</strain>
    </source>
</reference>
<evidence type="ECO:0000256" key="1">
    <source>
        <dbReference type="SAM" id="MobiDB-lite"/>
    </source>
</evidence>
<organism evidence="3 4">
    <name type="scientific">Halorubrum ezzemoulense</name>
    <name type="common">Halorubrum chaoviator</name>
    <dbReference type="NCBI Taxonomy" id="337243"/>
    <lineage>
        <taxon>Archaea</taxon>
        <taxon>Methanobacteriati</taxon>
        <taxon>Methanobacteriota</taxon>
        <taxon>Stenosarchaea group</taxon>
        <taxon>Halobacteria</taxon>
        <taxon>Halobacteriales</taxon>
        <taxon>Haloferacaceae</taxon>
        <taxon>Halorubrum</taxon>
    </lineage>
</organism>
<feature type="compositionally biased region" description="Basic and acidic residues" evidence="1">
    <location>
        <begin position="20"/>
        <end position="34"/>
    </location>
</feature>
<feature type="region of interest" description="Disordered" evidence="1">
    <location>
        <begin position="1"/>
        <end position="120"/>
    </location>
</feature>
<dbReference type="AlphaFoldDB" id="A0A256IMS5"/>
<dbReference type="RefSeq" id="WP_094580580.1">
    <property type="nucleotide sequence ID" value="NZ_NHOW01000207.1"/>
</dbReference>
<dbReference type="Pfam" id="PF26492">
    <property type="entry name" value="DUF8160"/>
    <property type="match status" value="1"/>
</dbReference>
<dbReference type="InterPro" id="IPR058474">
    <property type="entry name" value="DUF8160"/>
</dbReference>
<proteinExistence type="predicted"/>